<proteinExistence type="predicted"/>
<gene>
    <name evidence="1" type="ORF">VNE69_08167</name>
</gene>
<dbReference type="Proteomes" id="UP001334084">
    <property type="component" value="Chromosome 8"/>
</dbReference>
<reference evidence="1" key="1">
    <citation type="journal article" date="2024" name="BMC Genomics">
        <title>Functional annotation of a divergent genome using sequence and structure-based similarity.</title>
        <authorList>
            <person name="Svedberg D."/>
            <person name="Winiger R.R."/>
            <person name="Berg A."/>
            <person name="Sharma H."/>
            <person name="Tellgren-Roth C."/>
            <person name="Debrunner-Vossbrinck B.A."/>
            <person name="Vossbrinck C.R."/>
            <person name="Barandun J."/>
        </authorList>
    </citation>
    <scope>NUCLEOTIDE SEQUENCE</scope>
    <source>
        <strain evidence="1">Illinois isolate</strain>
    </source>
</reference>
<dbReference type="EMBL" id="CP142733">
    <property type="protein sequence ID" value="WUR04412.1"/>
    <property type="molecule type" value="Genomic_DNA"/>
</dbReference>
<accession>A0AAX4JEZ0</accession>
<dbReference type="KEGG" id="vnx:VNE69_08167"/>
<protein>
    <submittedName>
        <fullName evidence="1">Uncharacterized protein</fullName>
    </submittedName>
</protein>
<dbReference type="GeneID" id="90542243"/>
<dbReference type="RefSeq" id="XP_065330557.1">
    <property type="nucleotide sequence ID" value="XM_065474485.1"/>
</dbReference>
<dbReference type="AlphaFoldDB" id="A0AAX4JEZ0"/>
<keyword evidence="2" id="KW-1185">Reference proteome</keyword>
<sequence length="300" mass="35349">MFKYVVLIACSKLGQDKKSVSSNKLRNAIEISVNESLLIQPGTSNTVINKNSQAGPHQSRLSESPEPLVLSPEPAYINEILNFVDLMRTKYLNTKTLNILEISPEDIDKRIIFDNLFIIWQNEQYEVSNIRMKKFSDRNLKKYRKYCKIINMYSNNFKKINRVFLFIIKKIVEASSISEMVKNAIIENIDLISSTMSYFEKFKPGKLRHDLNFDSLNLKYKLSLKRFPYLFDYFNFVEKFIVLYELIIDHHILVFHNQCIMNRVVYDMSINLTYVFEKRQVFLEATQNILTLFQSLEIAD</sequence>
<name>A0AAX4JEZ0_9MICR</name>
<evidence type="ECO:0000313" key="2">
    <source>
        <dbReference type="Proteomes" id="UP001334084"/>
    </source>
</evidence>
<evidence type="ECO:0000313" key="1">
    <source>
        <dbReference type="EMBL" id="WUR04412.1"/>
    </source>
</evidence>
<organism evidence="1 2">
    <name type="scientific">Vairimorpha necatrix</name>
    <dbReference type="NCBI Taxonomy" id="6039"/>
    <lineage>
        <taxon>Eukaryota</taxon>
        <taxon>Fungi</taxon>
        <taxon>Fungi incertae sedis</taxon>
        <taxon>Microsporidia</taxon>
        <taxon>Nosematidae</taxon>
        <taxon>Vairimorpha</taxon>
    </lineage>
</organism>